<feature type="compositionally biased region" description="Low complexity" evidence="1">
    <location>
        <begin position="9"/>
        <end position="24"/>
    </location>
</feature>
<dbReference type="EMBL" id="JAEHOC010000006">
    <property type="protein sequence ID" value="KAG2440755.1"/>
    <property type="molecule type" value="Genomic_DNA"/>
</dbReference>
<evidence type="ECO:0000313" key="2">
    <source>
        <dbReference type="EMBL" id="KAG2440755.1"/>
    </source>
</evidence>
<accession>A0A835W626</accession>
<comment type="caution">
    <text evidence="2">The sequence shown here is derived from an EMBL/GenBank/DDBJ whole genome shotgun (WGS) entry which is preliminary data.</text>
</comment>
<protein>
    <submittedName>
        <fullName evidence="2">Uncharacterized protein</fullName>
    </submittedName>
</protein>
<evidence type="ECO:0000313" key="3">
    <source>
        <dbReference type="Proteomes" id="UP000650467"/>
    </source>
</evidence>
<name>A0A835W626_CHLIN</name>
<sequence>MGRNERRGQPGAAGSQAAPGTPSPRHLADEAETLQQQGERRKGLEAAAKFEAAAAMYRAALEAVVRQRQQLGLALGPPDGATALAAPPGGRRGGGGGGAVTLSDAIDMRSGLAECHQLLGEALLAAAEARPDSELSGAEERRAAGAAIRQYATAAGHYACCHEAAVLTAPAPGAAEVAAAAAAGSLEAAASNAFAAASAVAAAASAAAGSLGADVAVNAGNSLAALGEQLEEEATAAVGGGGGGGVASSSGGGGGAGPLGWLAQYDVAVRCFRAAAACYRSAEAQEEDALTLSNLADVLIQTGTCLHAVAKAVREAPPEAAAAALAAAAGGGTSAALVGDWAAAREAEAGAEFASALAAYESACSHTDSSQGDDLPGLLCNWSAGLLGMAGCLQDPAARLPLLQQAAGRLEHAASFDRADPAPLCSLGDVLAAAGEAAEALARAAAAAAGPSGAADAAAAAAAAAAVAAAGASGAGAPAAAAVHWRGVAAGHMAAALERGYGAALRLRADEPEALVGAGEVHLALARLSALELSAAAAAAAAAGGSDGGADSSRAAAEAARRHVEAAVGALWSAVSRPERLGGWRQRCDVRYNLACALVLAGRDQEAAALFGALLRCGALRAAELAADPDLQPLRAGGGGGGLGPAGGQGAAWFAALLQEAAAMEASGGAAGHV</sequence>
<evidence type="ECO:0000256" key="1">
    <source>
        <dbReference type="SAM" id="MobiDB-lite"/>
    </source>
</evidence>
<dbReference type="AlphaFoldDB" id="A0A835W626"/>
<proteinExistence type="predicted"/>
<organism evidence="2 3">
    <name type="scientific">Chlamydomonas incerta</name>
    <dbReference type="NCBI Taxonomy" id="51695"/>
    <lineage>
        <taxon>Eukaryota</taxon>
        <taxon>Viridiplantae</taxon>
        <taxon>Chlorophyta</taxon>
        <taxon>core chlorophytes</taxon>
        <taxon>Chlorophyceae</taxon>
        <taxon>CS clade</taxon>
        <taxon>Chlamydomonadales</taxon>
        <taxon>Chlamydomonadaceae</taxon>
        <taxon>Chlamydomonas</taxon>
    </lineage>
</organism>
<reference evidence="2" key="1">
    <citation type="journal article" date="2020" name="bioRxiv">
        <title>Comparative genomics of Chlamydomonas.</title>
        <authorList>
            <person name="Craig R.J."/>
            <person name="Hasan A.R."/>
            <person name="Ness R.W."/>
            <person name="Keightley P.D."/>
        </authorList>
    </citation>
    <scope>NUCLEOTIDE SEQUENCE</scope>
    <source>
        <strain evidence="2">SAG 7.73</strain>
    </source>
</reference>
<gene>
    <name evidence="2" type="ORF">HXX76_003612</name>
</gene>
<keyword evidence="3" id="KW-1185">Reference proteome</keyword>
<feature type="region of interest" description="Disordered" evidence="1">
    <location>
        <begin position="1"/>
        <end position="43"/>
    </location>
</feature>
<dbReference type="Proteomes" id="UP000650467">
    <property type="component" value="Unassembled WGS sequence"/>
</dbReference>
<dbReference type="OrthoDB" id="509917at2759"/>